<dbReference type="AlphaFoldDB" id="A0A4R6QLL3"/>
<evidence type="ECO:0000313" key="3">
    <source>
        <dbReference type="EMBL" id="TDP71379.1"/>
    </source>
</evidence>
<keyword evidence="2" id="KW-0472">Membrane</keyword>
<protein>
    <submittedName>
        <fullName evidence="3">Uncharacterized protein DUF3429</fullName>
    </submittedName>
</protein>
<dbReference type="Proteomes" id="UP000295361">
    <property type="component" value="Unassembled WGS sequence"/>
</dbReference>
<organism evidence="3 4">
    <name type="scientific">Roseateles toxinivorans</name>
    <dbReference type="NCBI Taxonomy" id="270368"/>
    <lineage>
        <taxon>Bacteria</taxon>
        <taxon>Pseudomonadati</taxon>
        <taxon>Pseudomonadota</taxon>
        <taxon>Betaproteobacteria</taxon>
        <taxon>Burkholderiales</taxon>
        <taxon>Sphaerotilaceae</taxon>
        <taxon>Roseateles</taxon>
    </lineage>
</organism>
<dbReference type="Pfam" id="PF11911">
    <property type="entry name" value="DUF3429"/>
    <property type="match status" value="1"/>
</dbReference>
<feature type="transmembrane region" description="Helical" evidence="2">
    <location>
        <begin position="56"/>
        <end position="82"/>
    </location>
</feature>
<keyword evidence="2" id="KW-1133">Transmembrane helix</keyword>
<dbReference type="RefSeq" id="WP_133701157.1">
    <property type="nucleotide sequence ID" value="NZ_SNXS01000003.1"/>
</dbReference>
<gene>
    <name evidence="3" type="ORF">DES47_103360</name>
</gene>
<feature type="transmembrane region" description="Helical" evidence="2">
    <location>
        <begin position="31"/>
        <end position="49"/>
    </location>
</feature>
<proteinExistence type="predicted"/>
<accession>A0A4R6QLL3</accession>
<feature type="compositionally biased region" description="Low complexity" evidence="1">
    <location>
        <begin position="15"/>
        <end position="24"/>
    </location>
</feature>
<evidence type="ECO:0000313" key="4">
    <source>
        <dbReference type="Proteomes" id="UP000295361"/>
    </source>
</evidence>
<dbReference type="OrthoDB" id="8591832at2"/>
<keyword evidence="2" id="KW-0812">Transmembrane</keyword>
<dbReference type="InParanoid" id="A0A4R6QLL3"/>
<name>A0A4R6QLL3_9BURK</name>
<dbReference type="PANTHER" id="PTHR15887:SF1">
    <property type="entry name" value="TRANSMEMBRANE PROTEIN 69"/>
    <property type="match status" value="1"/>
</dbReference>
<reference evidence="3 4" key="1">
    <citation type="submission" date="2019-03" db="EMBL/GenBank/DDBJ databases">
        <title>Genomic Encyclopedia of Type Strains, Phase IV (KMG-IV): sequencing the most valuable type-strain genomes for metagenomic binning, comparative biology and taxonomic classification.</title>
        <authorList>
            <person name="Goeker M."/>
        </authorList>
    </citation>
    <scope>NUCLEOTIDE SEQUENCE [LARGE SCALE GENOMIC DNA]</scope>
    <source>
        <strain evidence="3 4">DSM 16998</strain>
    </source>
</reference>
<evidence type="ECO:0000256" key="1">
    <source>
        <dbReference type="SAM" id="MobiDB-lite"/>
    </source>
</evidence>
<evidence type="ECO:0000256" key="2">
    <source>
        <dbReference type="SAM" id="Phobius"/>
    </source>
</evidence>
<dbReference type="EMBL" id="SNXS01000003">
    <property type="protein sequence ID" value="TDP71379.1"/>
    <property type="molecule type" value="Genomic_DNA"/>
</dbReference>
<dbReference type="PANTHER" id="PTHR15887">
    <property type="entry name" value="TRANSMEMBRANE PROTEIN 69"/>
    <property type="match status" value="1"/>
</dbReference>
<feature type="transmembrane region" description="Helical" evidence="2">
    <location>
        <begin position="102"/>
        <end position="128"/>
    </location>
</feature>
<sequence length="164" mass="17247">MQAAPKGDLDKASDRSAPASSPASNPVAMRLAYAGLLPFVLGTLLVWLIGDRNLEAHAFVCLALSAYAALVISFLGGIHWGLAFRQKVPSPVPFVWGVVPSLAAWVAVVMPAYAGLVLHGVMLVLCYLVDRRLYPAQGAAAWLTLRFRLSAVAALSCFVAAAGS</sequence>
<dbReference type="InterPro" id="IPR021836">
    <property type="entry name" value="DUF3429"/>
</dbReference>
<comment type="caution">
    <text evidence="3">The sequence shown here is derived from an EMBL/GenBank/DDBJ whole genome shotgun (WGS) entry which is preliminary data.</text>
</comment>
<feature type="region of interest" description="Disordered" evidence="1">
    <location>
        <begin position="1"/>
        <end position="24"/>
    </location>
</feature>
<keyword evidence="4" id="KW-1185">Reference proteome</keyword>